<dbReference type="Proteomes" id="UP000827092">
    <property type="component" value="Unassembled WGS sequence"/>
</dbReference>
<evidence type="ECO:0000313" key="1">
    <source>
        <dbReference type="EMBL" id="KAG8186821.1"/>
    </source>
</evidence>
<gene>
    <name evidence="1" type="ORF">JTE90_020499</name>
</gene>
<keyword evidence="2" id="KW-1185">Reference proteome</keyword>
<proteinExistence type="predicted"/>
<dbReference type="EMBL" id="JAFNEN010000288">
    <property type="protein sequence ID" value="KAG8186821.1"/>
    <property type="molecule type" value="Genomic_DNA"/>
</dbReference>
<protein>
    <submittedName>
        <fullName evidence="1">Uncharacterized protein</fullName>
    </submittedName>
</protein>
<name>A0AAV6UTD3_9ARAC</name>
<accession>A0AAV6UTD3</accession>
<sequence>MPFPKWAVEPVFLVRKPLPPDKTDPVNYYPDKAEPGNFYPVVNAALVSCLRQLACVAKIADRIFDEIGCECRQIAERTERLKDKIHICNEIVSDFNARAVQDKHVSADVAIICLP</sequence>
<evidence type="ECO:0000313" key="2">
    <source>
        <dbReference type="Proteomes" id="UP000827092"/>
    </source>
</evidence>
<comment type="caution">
    <text evidence="1">The sequence shown here is derived from an EMBL/GenBank/DDBJ whole genome shotgun (WGS) entry which is preliminary data.</text>
</comment>
<organism evidence="1 2">
    <name type="scientific">Oedothorax gibbosus</name>
    <dbReference type="NCBI Taxonomy" id="931172"/>
    <lineage>
        <taxon>Eukaryota</taxon>
        <taxon>Metazoa</taxon>
        <taxon>Ecdysozoa</taxon>
        <taxon>Arthropoda</taxon>
        <taxon>Chelicerata</taxon>
        <taxon>Arachnida</taxon>
        <taxon>Araneae</taxon>
        <taxon>Araneomorphae</taxon>
        <taxon>Entelegynae</taxon>
        <taxon>Araneoidea</taxon>
        <taxon>Linyphiidae</taxon>
        <taxon>Erigoninae</taxon>
        <taxon>Oedothorax</taxon>
    </lineage>
</organism>
<dbReference type="Gene3D" id="1.20.5.340">
    <property type="match status" value="1"/>
</dbReference>
<reference evidence="1 2" key="1">
    <citation type="journal article" date="2022" name="Nat. Ecol. Evol.">
        <title>A masculinizing supergene underlies an exaggerated male reproductive morph in a spider.</title>
        <authorList>
            <person name="Hendrickx F."/>
            <person name="De Corte Z."/>
            <person name="Sonet G."/>
            <person name="Van Belleghem S.M."/>
            <person name="Kostlbacher S."/>
            <person name="Vangestel C."/>
        </authorList>
    </citation>
    <scope>NUCLEOTIDE SEQUENCE [LARGE SCALE GENOMIC DNA]</scope>
    <source>
        <strain evidence="1">W744_W776</strain>
    </source>
</reference>
<dbReference type="AlphaFoldDB" id="A0AAV6UTD3"/>